<dbReference type="GO" id="GO:0008840">
    <property type="term" value="F:4-hydroxy-tetrahydrodipicolinate synthase activity"/>
    <property type="evidence" value="ECO:0007669"/>
    <property type="project" value="TreeGrafter"/>
</dbReference>
<feature type="binding site" evidence="4">
    <location>
        <position position="87"/>
    </location>
    <ligand>
        <name>pyruvate</name>
        <dbReference type="ChEBI" id="CHEBI:15361"/>
    </ligand>
</feature>
<evidence type="ECO:0000256" key="3">
    <source>
        <dbReference type="PIRSR" id="PIRSR001365-1"/>
    </source>
</evidence>
<dbReference type="InterPro" id="IPR002220">
    <property type="entry name" value="DapA-like"/>
</dbReference>
<evidence type="ECO:0000256" key="1">
    <source>
        <dbReference type="ARBA" id="ARBA00023239"/>
    </source>
</evidence>
<dbReference type="PRINTS" id="PR00146">
    <property type="entry name" value="DHPICSNTHASE"/>
</dbReference>
<evidence type="ECO:0000256" key="4">
    <source>
        <dbReference type="PIRSR" id="PIRSR001365-2"/>
    </source>
</evidence>
<dbReference type="PANTHER" id="PTHR12128:SF67">
    <property type="entry name" value="BLR3884 PROTEIN"/>
    <property type="match status" value="1"/>
</dbReference>
<dbReference type="InterPro" id="IPR013785">
    <property type="entry name" value="Aldolase_TIM"/>
</dbReference>
<evidence type="ECO:0000313" key="6">
    <source>
        <dbReference type="Proteomes" id="UP000295304"/>
    </source>
</evidence>
<keyword evidence="6" id="KW-1185">Reference proteome</keyword>
<feature type="active site" description="Schiff-base intermediate with substrate" evidence="3">
    <location>
        <position position="208"/>
    </location>
</feature>
<dbReference type="SUPFAM" id="SSF51569">
    <property type="entry name" value="Aldolase"/>
    <property type="match status" value="1"/>
</dbReference>
<dbReference type="Gene3D" id="3.20.20.70">
    <property type="entry name" value="Aldolase class I"/>
    <property type="match status" value="1"/>
</dbReference>
<comment type="similarity">
    <text evidence="2">Belongs to the DapA family.</text>
</comment>
<reference evidence="5 6" key="1">
    <citation type="submission" date="2019-03" db="EMBL/GenBank/DDBJ databases">
        <title>Genomic Encyclopedia of Type Strains, Phase IV (KMG-IV): sequencing the most valuable type-strain genomes for metagenomic binning, comparative biology and taxonomic classification.</title>
        <authorList>
            <person name="Goeker M."/>
        </authorList>
    </citation>
    <scope>NUCLEOTIDE SEQUENCE [LARGE SCALE GENOMIC DNA]</scope>
    <source>
        <strain evidence="5 6">DSM 101688</strain>
    </source>
</reference>
<proteinExistence type="inferred from homology"/>
<dbReference type="Proteomes" id="UP000295304">
    <property type="component" value="Unassembled WGS sequence"/>
</dbReference>
<dbReference type="SMART" id="SM01130">
    <property type="entry name" value="DHDPS"/>
    <property type="match status" value="1"/>
</dbReference>
<name>A0A4V2UN44_9PROT</name>
<protein>
    <submittedName>
        <fullName evidence="5">4-hydroxy-tetrahydrodipicolinate synthase</fullName>
    </submittedName>
</protein>
<dbReference type="Pfam" id="PF00701">
    <property type="entry name" value="DHDPS"/>
    <property type="match status" value="1"/>
</dbReference>
<gene>
    <name evidence="5" type="ORF">EDD55_110148</name>
</gene>
<feature type="active site" description="Proton donor/acceptor" evidence="3">
    <location>
        <position position="178"/>
    </location>
</feature>
<feature type="binding site" evidence="4">
    <location>
        <position position="249"/>
    </location>
    <ligand>
        <name>pyruvate</name>
        <dbReference type="ChEBI" id="CHEBI:15361"/>
    </ligand>
</feature>
<dbReference type="PANTHER" id="PTHR12128">
    <property type="entry name" value="DIHYDRODIPICOLINATE SYNTHASE"/>
    <property type="match status" value="1"/>
</dbReference>
<comment type="caution">
    <text evidence="5">The sequence shown here is derived from an EMBL/GenBank/DDBJ whole genome shotgun (WGS) entry which is preliminary data.</text>
</comment>
<dbReference type="CDD" id="cd00408">
    <property type="entry name" value="DHDPS-like"/>
    <property type="match status" value="1"/>
</dbReference>
<keyword evidence="1 2" id="KW-0456">Lyase</keyword>
<sequence length="331" mass="34919">MFFTRIDQACVLWAERVTTNSIYAPHASDVHPTSTKKNIMTGPLRGVIAAIATPLTPTNQPDGARFVDHARDLLATGCDGLNVLGTTGEATSFSLQARLALMDVAAKALPCEKLMVGTGTPALDDTVLLTRAAWDLGFSGALVLPPFYYKDVSEDGLHAYIGALVAATADAPIPLYLYNFPALSGLAYGPALVARLFEAFPPRIRGLKDSSGDMDYAHAVAAIDPALSVFPSNEATLLAAHDGPFAGCISATANLNAPLCAKAYRQGDRESLDKAVAVRALFTGRPLIAGVKATIAHLRHDPQWASVCPPLSPSTSTQGETYAKKVSMLRA</sequence>
<dbReference type="PIRSF" id="PIRSF001365">
    <property type="entry name" value="DHDPS"/>
    <property type="match status" value="1"/>
</dbReference>
<organism evidence="5 6">
    <name type="scientific">Varunaivibrio sulfuroxidans</name>
    <dbReference type="NCBI Taxonomy" id="1773489"/>
    <lineage>
        <taxon>Bacteria</taxon>
        <taxon>Pseudomonadati</taxon>
        <taxon>Pseudomonadota</taxon>
        <taxon>Alphaproteobacteria</taxon>
        <taxon>Rhodospirillales</taxon>
        <taxon>Magnetovibrionaceae</taxon>
        <taxon>Varunaivibrio</taxon>
    </lineage>
</organism>
<evidence type="ECO:0000256" key="2">
    <source>
        <dbReference type="PIRNR" id="PIRNR001365"/>
    </source>
</evidence>
<dbReference type="AlphaFoldDB" id="A0A4V2UN44"/>
<accession>A0A4V2UN44</accession>
<evidence type="ECO:0000313" key="5">
    <source>
        <dbReference type="EMBL" id="TCS60671.1"/>
    </source>
</evidence>
<dbReference type="EMBL" id="SLZW01000010">
    <property type="protein sequence ID" value="TCS60671.1"/>
    <property type="molecule type" value="Genomic_DNA"/>
</dbReference>